<evidence type="ECO:0000313" key="4">
    <source>
        <dbReference type="Proteomes" id="UP000778970"/>
    </source>
</evidence>
<dbReference type="SUPFAM" id="SSF55486">
    <property type="entry name" value="Metalloproteases ('zincins'), catalytic domain"/>
    <property type="match status" value="1"/>
</dbReference>
<dbReference type="GO" id="GO:0070006">
    <property type="term" value="F:metalloaminopeptidase activity"/>
    <property type="evidence" value="ECO:0007669"/>
    <property type="project" value="TreeGrafter"/>
</dbReference>
<dbReference type="EMBL" id="NRRE01000006">
    <property type="protein sequence ID" value="MBK1695697.1"/>
    <property type="molecule type" value="Genomic_DNA"/>
</dbReference>
<evidence type="ECO:0000259" key="2">
    <source>
        <dbReference type="Pfam" id="PF01433"/>
    </source>
</evidence>
<evidence type="ECO:0000256" key="1">
    <source>
        <dbReference type="SAM" id="SignalP"/>
    </source>
</evidence>
<reference evidence="3" key="2">
    <citation type="journal article" date="2020" name="Microorganisms">
        <title>Osmotic Adaptation and Compatible Solute Biosynthesis of Phototrophic Bacteria as Revealed from Genome Analyses.</title>
        <authorList>
            <person name="Imhoff J.F."/>
            <person name="Rahn T."/>
            <person name="Kunzel S."/>
            <person name="Keller A."/>
            <person name="Neulinger S.C."/>
        </authorList>
    </citation>
    <scope>NUCLEOTIDE SEQUENCE</scope>
    <source>
        <strain evidence="3">DSM 9154</strain>
    </source>
</reference>
<protein>
    <recommendedName>
        <fullName evidence="2">Peptidase M1 membrane alanine aminopeptidase domain-containing protein</fullName>
    </recommendedName>
</protein>
<dbReference type="PANTHER" id="PTHR11533">
    <property type="entry name" value="PROTEASE M1 ZINC METALLOPROTEASE"/>
    <property type="match status" value="1"/>
</dbReference>
<evidence type="ECO:0000313" key="3">
    <source>
        <dbReference type="EMBL" id="MBK1695697.1"/>
    </source>
</evidence>
<keyword evidence="4" id="KW-1185">Reference proteome</keyword>
<dbReference type="GO" id="GO:0043171">
    <property type="term" value="P:peptide catabolic process"/>
    <property type="evidence" value="ECO:0007669"/>
    <property type="project" value="TreeGrafter"/>
</dbReference>
<reference evidence="3" key="1">
    <citation type="submission" date="2017-08" db="EMBL/GenBank/DDBJ databases">
        <authorList>
            <person name="Imhoff J.F."/>
            <person name="Rahn T."/>
            <person name="Kuenzel S."/>
            <person name="Neulinger S.C."/>
        </authorList>
    </citation>
    <scope>NUCLEOTIDE SEQUENCE</scope>
    <source>
        <strain evidence="3">DSM 9154</strain>
    </source>
</reference>
<gene>
    <name evidence="3" type="ORF">CKO21_00355</name>
</gene>
<dbReference type="AlphaFoldDB" id="A0A934UXM9"/>
<dbReference type="GO" id="GO:0008270">
    <property type="term" value="F:zinc ion binding"/>
    <property type="evidence" value="ECO:0007669"/>
    <property type="project" value="InterPro"/>
</dbReference>
<dbReference type="GO" id="GO:0042277">
    <property type="term" value="F:peptide binding"/>
    <property type="evidence" value="ECO:0007669"/>
    <property type="project" value="TreeGrafter"/>
</dbReference>
<proteinExistence type="predicted"/>
<name>A0A934UXM9_9PROT</name>
<dbReference type="InterPro" id="IPR014782">
    <property type="entry name" value="Peptidase_M1_dom"/>
</dbReference>
<dbReference type="InterPro" id="IPR027268">
    <property type="entry name" value="Peptidase_M4/M1_CTD_sf"/>
</dbReference>
<feature type="signal peptide" evidence="1">
    <location>
        <begin position="1"/>
        <end position="25"/>
    </location>
</feature>
<dbReference type="Proteomes" id="UP000778970">
    <property type="component" value="Unassembled WGS sequence"/>
</dbReference>
<dbReference type="GO" id="GO:0005615">
    <property type="term" value="C:extracellular space"/>
    <property type="evidence" value="ECO:0007669"/>
    <property type="project" value="TreeGrafter"/>
</dbReference>
<dbReference type="GO" id="GO:0016020">
    <property type="term" value="C:membrane"/>
    <property type="evidence" value="ECO:0007669"/>
    <property type="project" value="TreeGrafter"/>
</dbReference>
<comment type="caution">
    <text evidence="3">The sequence shown here is derived from an EMBL/GenBank/DDBJ whole genome shotgun (WGS) entry which is preliminary data.</text>
</comment>
<dbReference type="Pfam" id="PF01433">
    <property type="entry name" value="Peptidase_M1"/>
    <property type="match status" value="1"/>
</dbReference>
<dbReference type="PANTHER" id="PTHR11533:SF174">
    <property type="entry name" value="PUROMYCIN-SENSITIVE AMINOPEPTIDASE-RELATED"/>
    <property type="match status" value="1"/>
</dbReference>
<keyword evidence="1" id="KW-0732">Signal</keyword>
<feature type="chain" id="PRO_5036990843" description="Peptidase M1 membrane alanine aminopeptidase domain-containing protein" evidence="1">
    <location>
        <begin position="26"/>
        <end position="658"/>
    </location>
</feature>
<feature type="domain" description="Peptidase M1 membrane alanine aminopeptidase" evidence="2">
    <location>
        <begin position="276"/>
        <end position="417"/>
    </location>
</feature>
<accession>A0A934UXM9</accession>
<sequence length="658" mass="72264">MPLRHRAQPIALAAALCLAAIPGHAAEQVHHAIELKLSPSEHQLQARDTITLTGGGKVRFFLRDSLDVLRVRVDGSAQTVRRDGDQLTATLGEDGEHTVEIAYAGALDIGRQGPGLGPTIRPEGSVLPARSGWLPRGAAERITYEINLDVPRPQMALATGARQSEQRSDGRYQATYRADYPSHGPTVFAGRYSTHTRTVNGVTLRTLFPQKQDDLAETYLDRTADYLGHYARTIGAYPYPAFTVVAAPYPVGLGFEGATYVSARILNLPYMKGRSLAHEILHSWWGNAVEIAYDQGNWAEGLTTYQADHRLAAARSDAAGRELRREWLRDFAALPDSRRQPLTAFTSKLHDAAQVTGYNKTAMLFHMLRQRLGEATFQDGLRRFYQAQRFKTASWQDLRAAFEASSGQTLKDVFQQWLTRPGAPALTLDQAVRAKTGQNRWQVKLALSQSTPTYDLQVPITIDTALGPKRITVALRETSATHTIDLRAQPTTVRVDPDYDLFRALPDSQVPLVMRALTLNPDTRLISVGIDGKAAQRFADRLLDTKVTTISAEAATQGDAPLLVVGETQAVEQVMQETGFGSPPEQVAGKGDLRAWTARADGRPALAVAADDPGNLPRNARLLPYYLRASWLVIQDGQLQARGSWPTGANPLSRDFAE</sequence>
<dbReference type="InterPro" id="IPR050344">
    <property type="entry name" value="Peptidase_M1_aminopeptidases"/>
</dbReference>
<dbReference type="Gene3D" id="1.10.390.10">
    <property type="entry name" value="Neutral Protease Domain 2"/>
    <property type="match status" value="1"/>
</dbReference>
<dbReference type="GO" id="GO:0005737">
    <property type="term" value="C:cytoplasm"/>
    <property type="evidence" value="ECO:0007669"/>
    <property type="project" value="TreeGrafter"/>
</dbReference>
<organism evidence="3 4">
    <name type="scientific">Rhodovibrio salinarum</name>
    <dbReference type="NCBI Taxonomy" id="1087"/>
    <lineage>
        <taxon>Bacteria</taxon>
        <taxon>Pseudomonadati</taxon>
        <taxon>Pseudomonadota</taxon>
        <taxon>Alphaproteobacteria</taxon>
        <taxon>Rhodospirillales</taxon>
        <taxon>Rhodovibrionaceae</taxon>
        <taxon>Rhodovibrio</taxon>
    </lineage>
</organism>
<dbReference type="RefSeq" id="WP_051431999.1">
    <property type="nucleotide sequence ID" value="NZ_NRRE01000006.1"/>
</dbReference>